<evidence type="ECO:0000256" key="6">
    <source>
        <dbReference type="ARBA" id="ARBA00022023"/>
    </source>
</evidence>
<reference evidence="16" key="1">
    <citation type="submission" date="2021-06" db="EMBL/GenBank/DDBJ databases">
        <title>44 bacteria genomes isolated from Dapeng, Shenzhen.</title>
        <authorList>
            <person name="Zheng W."/>
            <person name="Yu S."/>
            <person name="Huang Y."/>
        </authorList>
    </citation>
    <scope>NUCLEOTIDE SEQUENCE</scope>
    <source>
        <strain evidence="16">DP5N28-2</strain>
    </source>
</reference>
<dbReference type="NCBIfam" id="TIGR01084">
    <property type="entry name" value="mutY"/>
    <property type="match status" value="1"/>
</dbReference>
<comment type="function">
    <text evidence="3">Adenine glycosylase active on G-A mispairs. MutY also corrects error-prone DNA synthesis past GO lesions which are due to the oxidatively damaged form of guanine: 7,8-dihydro-8-oxoguanine (8-oxo-dGTP).</text>
</comment>
<dbReference type="CDD" id="cd00056">
    <property type="entry name" value="ENDO3c"/>
    <property type="match status" value="1"/>
</dbReference>
<proteinExistence type="inferred from homology"/>
<evidence type="ECO:0000256" key="13">
    <source>
        <dbReference type="ARBA" id="ARBA00023204"/>
    </source>
</evidence>
<evidence type="ECO:0000256" key="3">
    <source>
        <dbReference type="ARBA" id="ARBA00002933"/>
    </source>
</evidence>
<dbReference type="PANTHER" id="PTHR42944">
    <property type="entry name" value="ADENINE DNA GLYCOSYLASE"/>
    <property type="match status" value="1"/>
</dbReference>
<dbReference type="GO" id="GO:0051539">
    <property type="term" value="F:4 iron, 4 sulfur cluster binding"/>
    <property type="evidence" value="ECO:0007669"/>
    <property type="project" value="UniProtKB-KW"/>
</dbReference>
<keyword evidence="10" id="KW-0378">Hydrolase</keyword>
<comment type="catalytic activity">
    <reaction evidence="1">
        <text>Hydrolyzes free adenine bases from 7,8-dihydro-8-oxoguanine:adenine mismatched double-stranded DNA, leaving an apurinic site.</text>
        <dbReference type="EC" id="3.2.2.31"/>
    </reaction>
</comment>
<evidence type="ECO:0000259" key="15">
    <source>
        <dbReference type="SMART" id="SM00478"/>
    </source>
</evidence>
<dbReference type="InterPro" id="IPR029119">
    <property type="entry name" value="MutY_C"/>
</dbReference>
<dbReference type="EMBL" id="JAHVHU010000007">
    <property type="protein sequence ID" value="MBY5958121.1"/>
    <property type="molecule type" value="Genomic_DNA"/>
</dbReference>
<sequence length="361" mass="41372">MEQPAQEQIVRFGKLLLNWYTENPRPMPWKNFSDPYTIWIAEIILQQTRVEQGTPYFERFIHRFPDLQSLATASIDDVLVLWEGLGYYSRARNLHETARYVFLELGGEFPDTAAGLQKLKGIGPYTSAAIASFAYGESIGVVDGNVKRVTSRYFNIEQDITSSRTSKFIQDLVNRIVQEIPSAEFNQAIMNFGAMMCVPRQPDCASCPARSTCRAYQLKKVDDLPYKSGTTIKKKRWINFGVYVNQGRVAMIQNKSSNIWKNLFIFPVIGSEKGLGSFLESSKKSKAPDLPLLGKMNWELSHRKLHLQFYLVDQPPTDWEQNGKIMMVESKNLENFAIPRPLRLFLNKISYNLSIKKSDDQ</sequence>
<dbReference type="InterPro" id="IPR011257">
    <property type="entry name" value="DNA_glycosylase"/>
</dbReference>
<protein>
    <recommendedName>
        <fullName evidence="6">Adenine DNA glycosylase</fullName>
        <ecNumber evidence="5">3.2.2.31</ecNumber>
    </recommendedName>
</protein>
<dbReference type="FunFam" id="1.10.340.30:FF:000002">
    <property type="entry name" value="Adenine DNA glycosylase"/>
    <property type="match status" value="1"/>
</dbReference>
<keyword evidence="8" id="KW-0479">Metal-binding</keyword>
<evidence type="ECO:0000256" key="12">
    <source>
        <dbReference type="ARBA" id="ARBA00023014"/>
    </source>
</evidence>
<evidence type="ECO:0000256" key="14">
    <source>
        <dbReference type="ARBA" id="ARBA00023295"/>
    </source>
</evidence>
<dbReference type="InterPro" id="IPR003265">
    <property type="entry name" value="HhH-GPD_domain"/>
</dbReference>
<dbReference type="EC" id="3.2.2.31" evidence="5"/>
<keyword evidence="13" id="KW-0234">DNA repair</keyword>
<evidence type="ECO:0000256" key="9">
    <source>
        <dbReference type="ARBA" id="ARBA00022763"/>
    </source>
</evidence>
<dbReference type="GO" id="GO:0006298">
    <property type="term" value="P:mismatch repair"/>
    <property type="evidence" value="ECO:0007669"/>
    <property type="project" value="TreeGrafter"/>
</dbReference>
<dbReference type="GO" id="GO:0006284">
    <property type="term" value="P:base-excision repair"/>
    <property type="evidence" value="ECO:0007669"/>
    <property type="project" value="InterPro"/>
</dbReference>
<keyword evidence="14" id="KW-0326">Glycosidase</keyword>
<comment type="similarity">
    <text evidence="4">Belongs to the Nth/MutY family.</text>
</comment>
<keyword evidence="17" id="KW-1185">Reference proteome</keyword>
<dbReference type="RefSeq" id="WP_222579654.1">
    <property type="nucleotide sequence ID" value="NZ_JAHVHU010000007.1"/>
</dbReference>
<keyword evidence="12" id="KW-0411">Iron-sulfur</keyword>
<dbReference type="GO" id="GO:0034039">
    <property type="term" value="F:8-oxo-7,8-dihydroguanine DNA N-glycosylase activity"/>
    <property type="evidence" value="ECO:0007669"/>
    <property type="project" value="TreeGrafter"/>
</dbReference>
<dbReference type="Gene3D" id="1.10.340.30">
    <property type="entry name" value="Hypothetical protein, domain 2"/>
    <property type="match status" value="1"/>
</dbReference>
<dbReference type="InterPro" id="IPR005760">
    <property type="entry name" value="A/G_AdeGlyc_MutY"/>
</dbReference>
<keyword evidence="11" id="KW-0408">Iron</keyword>
<feature type="domain" description="HhH-GPD" evidence="15">
    <location>
        <begin position="44"/>
        <end position="195"/>
    </location>
</feature>
<comment type="caution">
    <text evidence="16">The sequence shown here is derived from an EMBL/GenBank/DDBJ whole genome shotgun (WGS) entry which is preliminary data.</text>
</comment>
<gene>
    <name evidence="16" type="primary">mutY</name>
    <name evidence="16" type="ORF">KUV50_08275</name>
</gene>
<evidence type="ECO:0000256" key="11">
    <source>
        <dbReference type="ARBA" id="ARBA00023004"/>
    </source>
</evidence>
<dbReference type="GO" id="GO:0035485">
    <property type="term" value="F:adenine/guanine mispair binding"/>
    <property type="evidence" value="ECO:0007669"/>
    <property type="project" value="TreeGrafter"/>
</dbReference>
<keyword evidence="9" id="KW-0227">DNA damage</keyword>
<dbReference type="InterPro" id="IPR044298">
    <property type="entry name" value="MIG/MutY"/>
</dbReference>
<dbReference type="InterPro" id="IPR015797">
    <property type="entry name" value="NUDIX_hydrolase-like_dom_sf"/>
</dbReference>
<dbReference type="InterPro" id="IPR023170">
    <property type="entry name" value="HhH_base_excis_C"/>
</dbReference>
<dbReference type="SMART" id="SM00478">
    <property type="entry name" value="ENDO3c"/>
    <property type="match status" value="1"/>
</dbReference>
<evidence type="ECO:0000256" key="4">
    <source>
        <dbReference type="ARBA" id="ARBA00008343"/>
    </source>
</evidence>
<dbReference type="GO" id="GO:0046872">
    <property type="term" value="F:metal ion binding"/>
    <property type="evidence" value="ECO:0007669"/>
    <property type="project" value="UniProtKB-KW"/>
</dbReference>
<evidence type="ECO:0000256" key="8">
    <source>
        <dbReference type="ARBA" id="ARBA00022723"/>
    </source>
</evidence>
<accession>A0A953LB10</accession>
<dbReference type="Pfam" id="PF00730">
    <property type="entry name" value="HhH-GPD"/>
    <property type="match status" value="1"/>
</dbReference>
<evidence type="ECO:0000313" key="16">
    <source>
        <dbReference type="EMBL" id="MBY5958121.1"/>
    </source>
</evidence>
<dbReference type="GO" id="GO:0032357">
    <property type="term" value="F:oxidized purine DNA binding"/>
    <property type="evidence" value="ECO:0007669"/>
    <property type="project" value="TreeGrafter"/>
</dbReference>
<dbReference type="Gene3D" id="1.10.1670.10">
    <property type="entry name" value="Helix-hairpin-Helix base-excision DNA repair enzymes (C-terminal)"/>
    <property type="match status" value="1"/>
</dbReference>
<dbReference type="SUPFAM" id="SSF48150">
    <property type="entry name" value="DNA-glycosylase"/>
    <property type="match status" value="1"/>
</dbReference>
<evidence type="ECO:0000313" key="17">
    <source>
        <dbReference type="Proteomes" id="UP000753961"/>
    </source>
</evidence>
<dbReference type="GO" id="GO:0000701">
    <property type="term" value="F:purine-specific mismatch base pair DNA N-glycosylase activity"/>
    <property type="evidence" value="ECO:0007669"/>
    <property type="project" value="UniProtKB-EC"/>
</dbReference>
<dbReference type="Proteomes" id="UP000753961">
    <property type="component" value="Unassembled WGS sequence"/>
</dbReference>
<comment type="cofactor">
    <cofactor evidence="2">
        <name>[4Fe-4S] cluster</name>
        <dbReference type="ChEBI" id="CHEBI:49883"/>
    </cofactor>
</comment>
<evidence type="ECO:0000256" key="2">
    <source>
        <dbReference type="ARBA" id="ARBA00001966"/>
    </source>
</evidence>
<evidence type="ECO:0000256" key="1">
    <source>
        <dbReference type="ARBA" id="ARBA00000843"/>
    </source>
</evidence>
<evidence type="ECO:0000256" key="7">
    <source>
        <dbReference type="ARBA" id="ARBA00022485"/>
    </source>
</evidence>
<dbReference type="AlphaFoldDB" id="A0A953LB10"/>
<dbReference type="Pfam" id="PF14815">
    <property type="entry name" value="NUDIX_4"/>
    <property type="match status" value="1"/>
</dbReference>
<keyword evidence="7" id="KW-0004">4Fe-4S</keyword>
<name>A0A953LB10_9BACT</name>
<evidence type="ECO:0000256" key="10">
    <source>
        <dbReference type="ARBA" id="ARBA00022801"/>
    </source>
</evidence>
<organism evidence="16 17">
    <name type="scientific">Membranihabitans marinus</name>
    <dbReference type="NCBI Taxonomy" id="1227546"/>
    <lineage>
        <taxon>Bacteria</taxon>
        <taxon>Pseudomonadati</taxon>
        <taxon>Bacteroidota</taxon>
        <taxon>Saprospiria</taxon>
        <taxon>Saprospirales</taxon>
        <taxon>Saprospiraceae</taxon>
        <taxon>Membranihabitans</taxon>
    </lineage>
</organism>
<dbReference type="PANTHER" id="PTHR42944:SF1">
    <property type="entry name" value="ADENINE DNA GLYCOSYLASE"/>
    <property type="match status" value="1"/>
</dbReference>
<dbReference type="SUPFAM" id="SSF55811">
    <property type="entry name" value="Nudix"/>
    <property type="match status" value="1"/>
</dbReference>
<evidence type="ECO:0000256" key="5">
    <source>
        <dbReference type="ARBA" id="ARBA00012045"/>
    </source>
</evidence>